<dbReference type="EC" id="2.7.13.3" evidence="2"/>
<dbReference type="PROSITE" id="PS50113">
    <property type="entry name" value="PAC"/>
    <property type="match status" value="1"/>
</dbReference>
<evidence type="ECO:0000259" key="7">
    <source>
        <dbReference type="PROSITE" id="PS50112"/>
    </source>
</evidence>
<dbReference type="Pfam" id="PF08447">
    <property type="entry name" value="PAS_3"/>
    <property type="match status" value="1"/>
</dbReference>
<dbReference type="GO" id="GO:0000155">
    <property type="term" value="F:phosphorelay sensor kinase activity"/>
    <property type="evidence" value="ECO:0007669"/>
    <property type="project" value="InterPro"/>
</dbReference>
<evidence type="ECO:0000256" key="6">
    <source>
        <dbReference type="SAM" id="Phobius"/>
    </source>
</evidence>
<evidence type="ECO:0000256" key="3">
    <source>
        <dbReference type="ARBA" id="ARBA00022553"/>
    </source>
</evidence>
<dbReference type="Pfam" id="PF13426">
    <property type="entry name" value="PAS_9"/>
    <property type="match status" value="1"/>
</dbReference>
<dbReference type="SUPFAM" id="SSF47384">
    <property type="entry name" value="Homodimeric domain of signal transducing histidine kinase"/>
    <property type="match status" value="1"/>
</dbReference>
<proteinExistence type="predicted"/>
<keyword evidence="4" id="KW-0808">Transferase</keyword>
<dbReference type="SMART" id="SM00086">
    <property type="entry name" value="PAC"/>
    <property type="match status" value="1"/>
</dbReference>
<dbReference type="Gene3D" id="1.10.287.130">
    <property type="match status" value="1"/>
</dbReference>
<gene>
    <name evidence="9" type="ORF">SAMN05443550_105344</name>
</gene>
<accession>A0A1H4EE17</accession>
<dbReference type="Gene3D" id="3.30.450.20">
    <property type="entry name" value="PAS domain"/>
    <property type="match status" value="2"/>
</dbReference>
<dbReference type="AlphaFoldDB" id="A0A1H4EE17"/>
<reference evidence="9 10" key="1">
    <citation type="submission" date="2016-10" db="EMBL/GenBank/DDBJ databases">
        <authorList>
            <person name="de Groot N.N."/>
        </authorList>
    </citation>
    <scope>NUCLEOTIDE SEQUENCE [LARGE SCALE GENOMIC DNA]</scope>
    <source>
        <strain evidence="9 10">DSM 19033</strain>
    </source>
</reference>
<keyword evidence="10" id="KW-1185">Reference proteome</keyword>
<feature type="domain" description="PAS" evidence="7">
    <location>
        <begin position="59"/>
        <end position="103"/>
    </location>
</feature>
<feature type="domain" description="PAS" evidence="7">
    <location>
        <begin position="176"/>
        <end position="254"/>
    </location>
</feature>
<dbReference type="PROSITE" id="PS50112">
    <property type="entry name" value="PAS"/>
    <property type="match status" value="2"/>
</dbReference>
<evidence type="ECO:0000259" key="8">
    <source>
        <dbReference type="PROSITE" id="PS50113"/>
    </source>
</evidence>
<evidence type="ECO:0000313" key="10">
    <source>
        <dbReference type="Proteomes" id="UP000198850"/>
    </source>
</evidence>
<dbReference type="SUPFAM" id="SSF55785">
    <property type="entry name" value="PYP-like sensor domain (PAS domain)"/>
    <property type="match status" value="2"/>
</dbReference>
<evidence type="ECO:0000313" key="9">
    <source>
        <dbReference type="EMBL" id="SEA82522.1"/>
    </source>
</evidence>
<organism evidence="9 10">
    <name type="scientific">Pedobacter hartonius</name>
    <dbReference type="NCBI Taxonomy" id="425514"/>
    <lineage>
        <taxon>Bacteria</taxon>
        <taxon>Pseudomonadati</taxon>
        <taxon>Bacteroidota</taxon>
        <taxon>Sphingobacteriia</taxon>
        <taxon>Sphingobacteriales</taxon>
        <taxon>Sphingobacteriaceae</taxon>
        <taxon>Pedobacter</taxon>
    </lineage>
</organism>
<evidence type="ECO:0000256" key="5">
    <source>
        <dbReference type="ARBA" id="ARBA00022777"/>
    </source>
</evidence>
<dbReference type="NCBIfam" id="TIGR00229">
    <property type="entry name" value="sensory_box"/>
    <property type="match status" value="2"/>
</dbReference>
<dbReference type="InterPro" id="IPR001610">
    <property type="entry name" value="PAC"/>
</dbReference>
<dbReference type="EMBL" id="FNRA01000005">
    <property type="protein sequence ID" value="SEA82522.1"/>
    <property type="molecule type" value="Genomic_DNA"/>
</dbReference>
<evidence type="ECO:0000256" key="4">
    <source>
        <dbReference type="ARBA" id="ARBA00022679"/>
    </source>
</evidence>
<feature type="transmembrane region" description="Helical" evidence="6">
    <location>
        <begin position="32"/>
        <end position="52"/>
    </location>
</feature>
<dbReference type="InterPro" id="IPR000700">
    <property type="entry name" value="PAS-assoc_C"/>
</dbReference>
<keyword evidence="3" id="KW-0597">Phosphoprotein</keyword>
<dbReference type="CDD" id="cd00130">
    <property type="entry name" value="PAS"/>
    <property type="match status" value="2"/>
</dbReference>
<keyword evidence="5" id="KW-0418">Kinase</keyword>
<dbReference type="InterPro" id="IPR052162">
    <property type="entry name" value="Sensor_kinase/Photoreceptor"/>
</dbReference>
<dbReference type="InterPro" id="IPR000014">
    <property type="entry name" value="PAS"/>
</dbReference>
<dbReference type="SMART" id="SM00091">
    <property type="entry name" value="PAS"/>
    <property type="match status" value="2"/>
</dbReference>
<sequence length="380" mass="43909">MLGITALLIIESIIELSAIASADTGIRKLSLYKDLSFLVVAAMIIYFSVGFYKKIHLTNELNYQQLFNGSPLPMYVMTKGTLKFLAVNEAMVKLYGFTESEFLRMNAFDIRPREERNRIKVFLDEFGELTNESGRWLHQKKNGDCFYVQITFHYVPLIGEGAYLVMITDIDKSINDEKRINDLLNLYETVNKATNDVIWDYNILTDELTWMPGYFEIFGYSGESTQNSFWAMQKIHPDDRKYVQEAFKSLLADKRKEWSAEYRYICADGSVKYIRDRGYVIFNVAGEPARMIGAMQDIDKQKRFEQQLLSQNEQLKEIAWINSHQVRRPLSNILGLINLIRDSSVQEDDVRQLIALLAVSSKELDDAVILINRQTMEGEG</sequence>
<evidence type="ECO:0000256" key="1">
    <source>
        <dbReference type="ARBA" id="ARBA00000085"/>
    </source>
</evidence>
<keyword evidence="6" id="KW-0472">Membrane</keyword>
<dbReference type="Proteomes" id="UP000198850">
    <property type="component" value="Unassembled WGS sequence"/>
</dbReference>
<dbReference type="STRING" id="425514.SAMN05443550_105344"/>
<name>A0A1H4EE17_9SPHI</name>
<dbReference type="InterPro" id="IPR013655">
    <property type="entry name" value="PAS_fold_3"/>
</dbReference>
<keyword evidence="6" id="KW-0812">Transmembrane</keyword>
<dbReference type="InterPro" id="IPR035965">
    <property type="entry name" value="PAS-like_dom_sf"/>
</dbReference>
<dbReference type="PANTHER" id="PTHR43304:SF1">
    <property type="entry name" value="PAC DOMAIN-CONTAINING PROTEIN"/>
    <property type="match status" value="1"/>
</dbReference>
<feature type="domain" description="PAC" evidence="8">
    <location>
        <begin position="258"/>
        <end position="310"/>
    </location>
</feature>
<dbReference type="CDD" id="cd00082">
    <property type="entry name" value="HisKA"/>
    <property type="match status" value="1"/>
</dbReference>
<comment type="catalytic activity">
    <reaction evidence="1">
        <text>ATP + protein L-histidine = ADP + protein N-phospho-L-histidine.</text>
        <dbReference type="EC" id="2.7.13.3"/>
    </reaction>
</comment>
<protein>
    <recommendedName>
        <fullName evidence="2">histidine kinase</fullName>
        <ecNumber evidence="2">2.7.13.3</ecNumber>
    </recommendedName>
</protein>
<keyword evidence="6" id="KW-1133">Transmembrane helix</keyword>
<dbReference type="InterPro" id="IPR003661">
    <property type="entry name" value="HisK_dim/P_dom"/>
</dbReference>
<dbReference type="InterPro" id="IPR036097">
    <property type="entry name" value="HisK_dim/P_sf"/>
</dbReference>
<evidence type="ECO:0000256" key="2">
    <source>
        <dbReference type="ARBA" id="ARBA00012438"/>
    </source>
</evidence>
<dbReference type="PANTHER" id="PTHR43304">
    <property type="entry name" value="PHYTOCHROME-LIKE PROTEIN CPH1"/>
    <property type="match status" value="1"/>
</dbReference>